<dbReference type="PANTHER" id="PTHR36849">
    <property type="entry name" value="CYTOPLASMIC PROTEIN-RELATED"/>
    <property type="match status" value="1"/>
</dbReference>
<proteinExistence type="predicted"/>
<dbReference type="KEGG" id="dlu:A6035_01695"/>
<sequence length="123" mass="13485">MSVSCLRVHDFVSGRADPGDAYVVLVDRLWPRGVRKDAFRHDEWCTAVAPSSELRREFHGGDLGFDGFTQRYRAELSRPSAAAAVERLAARAADGDLVLAYASRDTEQNHALVLADAILAASR</sequence>
<accession>A0A2S1R484</accession>
<evidence type="ECO:0000313" key="2">
    <source>
        <dbReference type="Proteomes" id="UP000244928"/>
    </source>
</evidence>
<reference evidence="1 2" key="1">
    <citation type="submission" date="2016-04" db="EMBL/GenBank/DDBJ databases">
        <title>Complete genome sequence of Dietzia lutea YIM 80766T, a strain isolated from desert soil in Egypt.</title>
        <authorList>
            <person name="Zhao J."/>
            <person name="Hu B."/>
            <person name="Geng S."/>
            <person name="Nie Y."/>
            <person name="Tang Y."/>
        </authorList>
    </citation>
    <scope>NUCLEOTIDE SEQUENCE [LARGE SCALE GENOMIC DNA]</scope>
    <source>
        <strain evidence="1 2">YIM 80766</strain>
    </source>
</reference>
<dbReference type="PANTHER" id="PTHR36849:SF1">
    <property type="entry name" value="CYTOPLASMIC PROTEIN"/>
    <property type="match status" value="1"/>
</dbReference>
<gene>
    <name evidence="1" type="ORF">A6035_01695</name>
</gene>
<dbReference type="AlphaFoldDB" id="A0A2S1R484"/>
<name>A0A2S1R484_9ACTN</name>
<dbReference type="RefSeq" id="WP_108846360.1">
    <property type="nucleotide sequence ID" value="NZ_CP015449.1"/>
</dbReference>
<organism evidence="1 2">
    <name type="scientific">Dietzia lutea</name>
    <dbReference type="NCBI Taxonomy" id="546160"/>
    <lineage>
        <taxon>Bacteria</taxon>
        <taxon>Bacillati</taxon>
        <taxon>Actinomycetota</taxon>
        <taxon>Actinomycetes</taxon>
        <taxon>Mycobacteriales</taxon>
        <taxon>Dietziaceae</taxon>
        <taxon>Dietzia</taxon>
    </lineage>
</organism>
<protein>
    <submittedName>
        <fullName evidence="1">Histidine phosphatase family protein</fullName>
    </submittedName>
</protein>
<keyword evidence="2" id="KW-1185">Reference proteome</keyword>
<dbReference type="InterPro" id="IPR052552">
    <property type="entry name" value="YeaO-like"/>
</dbReference>
<dbReference type="EMBL" id="CP015449">
    <property type="protein sequence ID" value="AWH91097.1"/>
    <property type="molecule type" value="Genomic_DNA"/>
</dbReference>
<dbReference type="Proteomes" id="UP000244928">
    <property type="component" value="Chromosome"/>
</dbReference>
<evidence type="ECO:0000313" key="1">
    <source>
        <dbReference type="EMBL" id="AWH91097.1"/>
    </source>
</evidence>
<dbReference type="Pfam" id="PF22752">
    <property type="entry name" value="DUF488-N3i"/>
    <property type="match status" value="1"/>
</dbReference>